<gene>
    <name evidence="2" type="ORF">RUN39_v1_1160001</name>
</gene>
<dbReference type="AlphaFoldDB" id="A0A0S4TZL4"/>
<proteinExistence type="predicted"/>
<name>A0A0S4TZL4_RALSL</name>
<evidence type="ECO:0000256" key="1">
    <source>
        <dbReference type="SAM" id="MobiDB-lite"/>
    </source>
</evidence>
<organism evidence="2">
    <name type="scientific">Ralstonia solanacearum</name>
    <name type="common">Pseudomonas solanacearum</name>
    <dbReference type="NCBI Taxonomy" id="305"/>
    <lineage>
        <taxon>Bacteria</taxon>
        <taxon>Pseudomonadati</taxon>
        <taxon>Pseudomonadota</taxon>
        <taxon>Betaproteobacteria</taxon>
        <taxon>Burkholderiales</taxon>
        <taxon>Burkholderiaceae</taxon>
        <taxon>Ralstonia</taxon>
        <taxon>Ralstonia solanacearum species complex</taxon>
    </lineage>
</organism>
<reference evidence="2" key="1">
    <citation type="submission" date="2015-10" db="EMBL/GenBank/DDBJ databases">
        <authorList>
            <person name="Gilbert D.G."/>
        </authorList>
    </citation>
    <scope>NUCLEOTIDE SEQUENCE</scope>
    <source>
        <strain evidence="2">Phyl III-seqv23</strain>
    </source>
</reference>
<dbReference type="EMBL" id="LN899819">
    <property type="protein sequence ID" value="CUV15189.1"/>
    <property type="molecule type" value="Genomic_DNA"/>
</dbReference>
<sequence>MRAERWPFIGHRVRNAETTGCVAGAIAACSIRLACLQRVRAWRGDRLPLTAEEQSLLQLQARLKQQRDAKGQTEADALKDPAYTAQLPQQTRGRERWQMWAACADAPCTTTSTWTTARRTRSSPVSMPPRRERG</sequence>
<protein>
    <submittedName>
        <fullName evidence="2">Uncharacterized protein</fullName>
    </submittedName>
</protein>
<feature type="compositionally biased region" description="Basic and acidic residues" evidence="1">
    <location>
        <begin position="67"/>
        <end position="79"/>
    </location>
</feature>
<accession>A0A0S4TZL4</accession>
<dbReference type="PROSITE" id="PS51257">
    <property type="entry name" value="PROKAR_LIPOPROTEIN"/>
    <property type="match status" value="1"/>
</dbReference>
<feature type="region of interest" description="Disordered" evidence="1">
    <location>
        <begin position="112"/>
        <end position="134"/>
    </location>
</feature>
<evidence type="ECO:0000313" key="2">
    <source>
        <dbReference type="EMBL" id="CUV15189.1"/>
    </source>
</evidence>
<feature type="region of interest" description="Disordered" evidence="1">
    <location>
        <begin position="67"/>
        <end position="91"/>
    </location>
</feature>